<protein>
    <submittedName>
        <fullName evidence="1">Uncharacterized protein</fullName>
    </submittedName>
</protein>
<dbReference type="Proteomes" id="UP000054564">
    <property type="component" value="Unassembled WGS sequence"/>
</dbReference>
<name>A0A0L0VSC4_9BASI</name>
<evidence type="ECO:0000313" key="1">
    <source>
        <dbReference type="EMBL" id="KNF02183.1"/>
    </source>
</evidence>
<gene>
    <name evidence="1" type="ORF">PSTG_04680</name>
</gene>
<dbReference type="EMBL" id="AJIL01000025">
    <property type="protein sequence ID" value="KNF02183.1"/>
    <property type="molecule type" value="Genomic_DNA"/>
</dbReference>
<sequence length="156" mass="17452">MDDSGWVDGVRYELNPDGLSMTQRICLYKVGYKKCLKLKESTKIISVEIYSSGKVFPMVAEYGQTKMDVTEDSGLTEVALWMRTCALSRQMMAQFKEAIQGSECGGGMKQFARRLSIINAFAAHYDISTQPRSGDKLMPVQDNDMLEVPQMDTPDG</sequence>
<keyword evidence="2" id="KW-1185">Reference proteome</keyword>
<evidence type="ECO:0000313" key="2">
    <source>
        <dbReference type="Proteomes" id="UP000054564"/>
    </source>
</evidence>
<reference evidence="2" key="1">
    <citation type="submission" date="2014-03" db="EMBL/GenBank/DDBJ databases">
        <title>The Genome Sequence of Puccinia striiformis f. sp. tritici PST-78.</title>
        <authorList>
            <consortium name="The Broad Institute Genome Sequencing Platform"/>
            <person name="Cuomo C."/>
            <person name="Hulbert S."/>
            <person name="Chen X."/>
            <person name="Walker B."/>
            <person name="Young S.K."/>
            <person name="Zeng Q."/>
            <person name="Gargeya S."/>
            <person name="Fitzgerald M."/>
            <person name="Haas B."/>
            <person name="Abouelleil A."/>
            <person name="Alvarado L."/>
            <person name="Arachchi H.M."/>
            <person name="Berlin A.M."/>
            <person name="Chapman S.B."/>
            <person name="Goldberg J."/>
            <person name="Griggs A."/>
            <person name="Gujja S."/>
            <person name="Hansen M."/>
            <person name="Howarth C."/>
            <person name="Imamovic A."/>
            <person name="Larimer J."/>
            <person name="McCowan C."/>
            <person name="Montmayeur A."/>
            <person name="Murphy C."/>
            <person name="Neiman D."/>
            <person name="Pearson M."/>
            <person name="Priest M."/>
            <person name="Roberts A."/>
            <person name="Saif S."/>
            <person name="Shea T."/>
            <person name="Sisk P."/>
            <person name="Sykes S."/>
            <person name="Wortman J."/>
            <person name="Nusbaum C."/>
            <person name="Birren B."/>
        </authorList>
    </citation>
    <scope>NUCLEOTIDE SEQUENCE [LARGE SCALE GENOMIC DNA]</scope>
    <source>
        <strain evidence="2">race PST-78</strain>
    </source>
</reference>
<comment type="caution">
    <text evidence="1">The sequence shown here is derived from an EMBL/GenBank/DDBJ whole genome shotgun (WGS) entry which is preliminary data.</text>
</comment>
<dbReference type="AlphaFoldDB" id="A0A0L0VSC4"/>
<proteinExistence type="predicted"/>
<accession>A0A0L0VSC4</accession>
<organism evidence="1 2">
    <name type="scientific">Puccinia striiformis f. sp. tritici PST-78</name>
    <dbReference type="NCBI Taxonomy" id="1165861"/>
    <lineage>
        <taxon>Eukaryota</taxon>
        <taxon>Fungi</taxon>
        <taxon>Dikarya</taxon>
        <taxon>Basidiomycota</taxon>
        <taxon>Pucciniomycotina</taxon>
        <taxon>Pucciniomycetes</taxon>
        <taxon>Pucciniales</taxon>
        <taxon>Pucciniaceae</taxon>
        <taxon>Puccinia</taxon>
    </lineage>
</organism>